<comment type="caution">
    <text evidence="1">The sequence shown here is derived from an EMBL/GenBank/DDBJ whole genome shotgun (WGS) entry which is preliminary data.</text>
</comment>
<dbReference type="EMBL" id="FCOX02000054">
    <property type="protein sequence ID" value="SAL03496.1"/>
    <property type="molecule type" value="Genomic_DNA"/>
</dbReference>
<sequence length="74" mass="7870">MTQVSDITYKGYILTATALPERDIYTGMLAVRAPSGTQSYSGILGEFPSAIGAVRYAFAYGMATIDCRPAPGDE</sequence>
<dbReference type="OrthoDB" id="9035893at2"/>
<organism evidence="1 2">
    <name type="scientific">Caballeronia calidae</name>
    <dbReference type="NCBI Taxonomy" id="1777139"/>
    <lineage>
        <taxon>Bacteria</taxon>
        <taxon>Pseudomonadati</taxon>
        <taxon>Pseudomonadota</taxon>
        <taxon>Betaproteobacteria</taxon>
        <taxon>Burkholderiales</taxon>
        <taxon>Burkholderiaceae</taxon>
        <taxon>Caballeronia</taxon>
    </lineage>
</organism>
<gene>
    <name evidence="1" type="ORF">AWB78_06604</name>
</gene>
<dbReference type="RefSeq" id="WP_062610703.1">
    <property type="nucleotide sequence ID" value="NZ_FCOX02000054.1"/>
</dbReference>
<dbReference type="Proteomes" id="UP000071859">
    <property type="component" value="Unassembled WGS sequence"/>
</dbReference>
<name>A0A158EAR1_9BURK</name>
<evidence type="ECO:0000313" key="1">
    <source>
        <dbReference type="EMBL" id="SAL03496.1"/>
    </source>
</evidence>
<evidence type="ECO:0000313" key="2">
    <source>
        <dbReference type="Proteomes" id="UP000071859"/>
    </source>
</evidence>
<proteinExistence type="predicted"/>
<accession>A0A158EAR1</accession>
<protein>
    <submittedName>
        <fullName evidence="1">Uncharacterized protein</fullName>
    </submittedName>
</protein>
<dbReference type="AlphaFoldDB" id="A0A158EAR1"/>
<keyword evidence="2" id="KW-1185">Reference proteome</keyword>
<reference evidence="1" key="1">
    <citation type="submission" date="2016-01" db="EMBL/GenBank/DDBJ databases">
        <authorList>
            <person name="Peeters C."/>
        </authorList>
    </citation>
    <scope>NUCLEOTIDE SEQUENCE</scope>
    <source>
        <strain evidence="1">LMG 29321</strain>
    </source>
</reference>